<evidence type="ECO:0000313" key="1">
    <source>
        <dbReference type="EMBL" id="POZ50307.1"/>
    </source>
</evidence>
<accession>A0A2S5CHR1</accession>
<comment type="caution">
    <text evidence="1">The sequence shown here is derived from an EMBL/GenBank/DDBJ whole genome shotgun (WGS) entry which is preliminary data.</text>
</comment>
<protein>
    <submittedName>
        <fullName evidence="1">Uncharacterized protein</fullName>
    </submittedName>
</protein>
<organism evidence="1 2">
    <name type="scientific">Methylovulum psychrotolerans</name>
    <dbReference type="NCBI Taxonomy" id="1704499"/>
    <lineage>
        <taxon>Bacteria</taxon>
        <taxon>Pseudomonadati</taxon>
        <taxon>Pseudomonadota</taxon>
        <taxon>Gammaproteobacteria</taxon>
        <taxon>Methylococcales</taxon>
        <taxon>Methylococcaceae</taxon>
        <taxon>Methylovulum</taxon>
    </lineage>
</organism>
<dbReference type="EMBL" id="PGFZ01000012">
    <property type="protein sequence ID" value="POZ50307.1"/>
    <property type="molecule type" value="Genomic_DNA"/>
</dbReference>
<dbReference type="RefSeq" id="WP_146054675.1">
    <property type="nucleotide sequence ID" value="NZ_PGFZ01000012.1"/>
</dbReference>
<name>A0A2S5CHR1_9GAMM</name>
<sequence>MGLHEQFCLWGGEAFSQDPQRFAFGESVFFTKRTLPKHINNFIPTELDISDWEFLSLDSDALLLWEQVINKEKNIVNGLVPLKEFIANFLARLEKWIVVFELNCDQIDHVYKMTHNDLVCKIEAVLDKKNTPEGFVAWYNGTD</sequence>
<gene>
    <name evidence="1" type="ORF">AADEFJLK_03891</name>
</gene>
<proteinExistence type="predicted"/>
<dbReference type="Proteomes" id="UP000237423">
    <property type="component" value="Unassembled WGS sequence"/>
</dbReference>
<dbReference type="AlphaFoldDB" id="A0A2S5CHR1"/>
<evidence type="ECO:0000313" key="2">
    <source>
        <dbReference type="Proteomes" id="UP000237423"/>
    </source>
</evidence>
<reference evidence="1 2" key="1">
    <citation type="submission" date="2017-11" db="EMBL/GenBank/DDBJ databases">
        <title>Draft Genome Sequence of Methylobacter psychrotolerans Sph1T, an Obligate Methanotroph from Low-Temperature Environments.</title>
        <authorList>
            <person name="Oshkin I.Y."/>
            <person name="Miroshnikov K."/>
            <person name="Belova S.E."/>
            <person name="Korzhenkov A."/>
            <person name="Toshchakov S.V."/>
            <person name="Dedysh S.N."/>
        </authorList>
    </citation>
    <scope>NUCLEOTIDE SEQUENCE [LARGE SCALE GENOMIC DNA]</scope>
    <source>
        <strain evidence="1 2">Sph1</strain>
    </source>
</reference>